<name>A0AAV6TCT7_9ARAC</name>
<dbReference type="AlphaFoldDB" id="A0AAV6TCT7"/>
<evidence type="ECO:0000313" key="1">
    <source>
        <dbReference type="EMBL" id="KAG8155707.1"/>
    </source>
</evidence>
<organism evidence="1 2">
    <name type="scientific">Oedothorax gibbosus</name>
    <dbReference type="NCBI Taxonomy" id="931172"/>
    <lineage>
        <taxon>Eukaryota</taxon>
        <taxon>Metazoa</taxon>
        <taxon>Ecdysozoa</taxon>
        <taxon>Arthropoda</taxon>
        <taxon>Chelicerata</taxon>
        <taxon>Arachnida</taxon>
        <taxon>Araneae</taxon>
        <taxon>Araneomorphae</taxon>
        <taxon>Entelegynae</taxon>
        <taxon>Araneoidea</taxon>
        <taxon>Linyphiidae</taxon>
        <taxon>Erigoninae</taxon>
        <taxon>Oedothorax</taxon>
    </lineage>
</organism>
<dbReference type="EMBL" id="JAFNEN010007030">
    <property type="protein sequence ID" value="KAG8155707.1"/>
    <property type="molecule type" value="Genomic_DNA"/>
</dbReference>
<gene>
    <name evidence="1" type="ORF">JTE90_005690</name>
</gene>
<proteinExistence type="predicted"/>
<reference evidence="1 2" key="1">
    <citation type="journal article" date="2022" name="Nat. Ecol. Evol.">
        <title>A masculinizing supergene underlies an exaggerated male reproductive morph in a spider.</title>
        <authorList>
            <person name="Hendrickx F."/>
            <person name="De Corte Z."/>
            <person name="Sonet G."/>
            <person name="Van Belleghem S.M."/>
            <person name="Kostlbacher S."/>
            <person name="Vangestel C."/>
        </authorList>
    </citation>
    <scope>NUCLEOTIDE SEQUENCE [LARGE SCALE GENOMIC DNA]</scope>
    <source>
        <strain evidence="1">W744_W776</strain>
    </source>
</reference>
<comment type="caution">
    <text evidence="1">The sequence shown here is derived from an EMBL/GenBank/DDBJ whole genome shotgun (WGS) entry which is preliminary data.</text>
</comment>
<dbReference type="Proteomes" id="UP000827092">
    <property type="component" value="Unassembled WGS sequence"/>
</dbReference>
<feature type="non-terminal residue" evidence="1">
    <location>
        <position position="1"/>
    </location>
</feature>
<sequence length="30" mass="3388">LKKNPKVIKEVSEKEFSKICPSNDGKGRLD</sequence>
<keyword evidence="2" id="KW-1185">Reference proteome</keyword>
<evidence type="ECO:0000313" key="2">
    <source>
        <dbReference type="Proteomes" id="UP000827092"/>
    </source>
</evidence>
<protein>
    <submittedName>
        <fullName evidence="1">Uncharacterized protein</fullName>
    </submittedName>
</protein>
<accession>A0AAV6TCT7</accession>